<dbReference type="Ensembl" id="ENSPKIT00000031707.1">
    <property type="protein sequence ID" value="ENSPKIP00000007643.1"/>
    <property type="gene ID" value="ENSPKIG00000023460.1"/>
</dbReference>
<dbReference type="PIRSF" id="PIRSF011771">
    <property type="entry name" value="RMS1_SET"/>
    <property type="match status" value="1"/>
</dbReference>
<dbReference type="InterPro" id="IPR015353">
    <property type="entry name" value="Rubisco_LSMT_subst-bd"/>
</dbReference>
<comment type="function">
    <text evidence="7">Protein-lysine N-methyltransferase.</text>
</comment>
<evidence type="ECO:0000313" key="10">
    <source>
        <dbReference type="Proteomes" id="UP000261540"/>
    </source>
</evidence>
<dbReference type="InterPro" id="IPR044430">
    <property type="entry name" value="SETD6_SET"/>
</dbReference>
<organism evidence="9 10">
    <name type="scientific">Paramormyrops kingsleyae</name>
    <dbReference type="NCBI Taxonomy" id="1676925"/>
    <lineage>
        <taxon>Eukaryota</taxon>
        <taxon>Metazoa</taxon>
        <taxon>Chordata</taxon>
        <taxon>Craniata</taxon>
        <taxon>Vertebrata</taxon>
        <taxon>Euteleostomi</taxon>
        <taxon>Actinopterygii</taxon>
        <taxon>Neopterygii</taxon>
        <taxon>Teleostei</taxon>
        <taxon>Osteoglossocephala</taxon>
        <taxon>Osteoglossomorpha</taxon>
        <taxon>Osteoglossiformes</taxon>
        <taxon>Mormyridae</taxon>
        <taxon>Paramormyrops</taxon>
    </lineage>
</organism>
<keyword evidence="10" id="KW-1185">Reference proteome</keyword>
<dbReference type="CDD" id="cd19178">
    <property type="entry name" value="SET_SETD6"/>
    <property type="match status" value="1"/>
</dbReference>
<evidence type="ECO:0000313" key="9">
    <source>
        <dbReference type="Ensembl" id="ENSPKIP00000007643.1"/>
    </source>
</evidence>
<evidence type="ECO:0000256" key="6">
    <source>
        <dbReference type="ARBA" id="ARBA00023242"/>
    </source>
</evidence>
<dbReference type="AlphaFoldDB" id="A0A3B3QNF0"/>
<evidence type="ECO:0000256" key="5">
    <source>
        <dbReference type="ARBA" id="ARBA00022691"/>
    </source>
</evidence>
<dbReference type="EC" id="2.1.1.-" evidence="7"/>
<dbReference type="FunFam" id="3.90.1410.10:FF:000007">
    <property type="entry name" value="Ribosomal lysine N-methyltransferase 4"/>
    <property type="match status" value="1"/>
</dbReference>
<comment type="similarity">
    <text evidence="7">Belongs to the class V-like SAM-binding methyltransferase superfamily. Histone-lysine methyltransferase family. SETD6 subfamily.</text>
</comment>
<keyword evidence="6 7" id="KW-0539">Nucleus</keyword>
<reference evidence="9" key="2">
    <citation type="submission" date="2025-09" db="UniProtKB">
        <authorList>
            <consortium name="Ensembl"/>
        </authorList>
    </citation>
    <scope>IDENTIFICATION</scope>
</reference>
<keyword evidence="5 7" id="KW-0949">S-adenosyl-L-methionine</keyword>
<dbReference type="Gene3D" id="3.90.1410.10">
    <property type="entry name" value="set domain protein methyltransferase, domain 1"/>
    <property type="match status" value="1"/>
</dbReference>
<dbReference type="FunFam" id="3.90.1420.10:FF:000002">
    <property type="entry name" value="N-lysine methyltransferase SETD6"/>
    <property type="match status" value="1"/>
</dbReference>
<keyword evidence="3 7" id="KW-0489">Methyltransferase</keyword>
<dbReference type="STRING" id="1676925.ENSPKIP00000007643"/>
<name>A0A3B3QNF0_9TELE</name>
<keyword evidence="4 7" id="KW-0808">Transferase</keyword>
<dbReference type="Pfam" id="PF09273">
    <property type="entry name" value="Rubis-subs-bind"/>
    <property type="match status" value="1"/>
</dbReference>
<dbReference type="GO" id="GO:0032259">
    <property type="term" value="P:methylation"/>
    <property type="evidence" value="ECO:0007669"/>
    <property type="project" value="UniProtKB-KW"/>
</dbReference>
<evidence type="ECO:0000256" key="4">
    <source>
        <dbReference type="ARBA" id="ARBA00022679"/>
    </source>
</evidence>
<evidence type="ECO:0000256" key="1">
    <source>
        <dbReference type="ARBA" id="ARBA00004123"/>
    </source>
</evidence>
<dbReference type="Proteomes" id="UP000261540">
    <property type="component" value="Unplaced"/>
</dbReference>
<dbReference type="GO" id="GO:0005634">
    <property type="term" value="C:nucleus"/>
    <property type="evidence" value="ECO:0007669"/>
    <property type="project" value="UniProtKB-SubCell"/>
</dbReference>
<reference evidence="9" key="1">
    <citation type="submission" date="2025-08" db="UniProtKB">
        <authorList>
            <consortium name="Ensembl"/>
        </authorList>
    </citation>
    <scope>IDENTIFICATION</scope>
</reference>
<dbReference type="Pfam" id="PF00856">
    <property type="entry name" value="SET"/>
    <property type="match status" value="1"/>
</dbReference>
<dbReference type="Gene3D" id="3.90.1420.10">
    <property type="entry name" value="Rubisco LSMT, substrate-binding domain"/>
    <property type="match status" value="1"/>
</dbReference>
<protein>
    <recommendedName>
        <fullName evidence="2 7">N-lysine methyltransferase SETD6</fullName>
        <ecNumber evidence="7">2.1.1.-</ecNumber>
    </recommendedName>
</protein>
<dbReference type="InterPro" id="IPR036464">
    <property type="entry name" value="Rubisco_LSMT_subst-bd_sf"/>
</dbReference>
<dbReference type="CTD" id="79918"/>
<dbReference type="SUPFAM" id="SSF81822">
    <property type="entry name" value="RuBisCo LSMT C-terminal, substrate-binding domain"/>
    <property type="match status" value="1"/>
</dbReference>
<dbReference type="PANTHER" id="PTHR13271">
    <property type="entry name" value="UNCHARACTERIZED PUTATIVE METHYLTRANSFERASE"/>
    <property type="match status" value="1"/>
</dbReference>
<evidence type="ECO:0000256" key="2">
    <source>
        <dbReference type="ARBA" id="ARBA00016973"/>
    </source>
</evidence>
<dbReference type="PANTHER" id="PTHR13271:SF34">
    <property type="entry name" value="N-LYSINE METHYLTRANSFERASE SETD6"/>
    <property type="match status" value="1"/>
</dbReference>
<evidence type="ECO:0000259" key="8">
    <source>
        <dbReference type="PROSITE" id="PS50280"/>
    </source>
</evidence>
<proteinExistence type="inferred from homology"/>
<feature type="domain" description="SET" evidence="8">
    <location>
        <begin position="40"/>
        <end position="265"/>
    </location>
</feature>
<dbReference type="InterPro" id="IPR046341">
    <property type="entry name" value="SET_dom_sf"/>
</dbReference>
<dbReference type="InterPro" id="IPR050600">
    <property type="entry name" value="SETD3_SETD6_MTase"/>
</dbReference>
<dbReference type="InterPro" id="IPR011383">
    <property type="entry name" value="N-lys_methylase_SETD6"/>
</dbReference>
<accession>A0A3B3QNF0</accession>
<dbReference type="GO" id="GO:0016279">
    <property type="term" value="F:protein-lysine N-methyltransferase activity"/>
    <property type="evidence" value="ECO:0007669"/>
    <property type="project" value="UniProtKB-UniRule"/>
</dbReference>
<sequence>MASDAKRLKRDSSQTIDNSADLPLRNFLSWCETVGITLSDKVCLSKEGTVAEYGMLAKDDIEEGETLFVIPRRAVLSQSTTKVKTVLEEGKDSLESSSGWVPLLLALMLEYTTPESYWRSYLALWPDFKMLDHPMFWSKGERDSLLQGTGVPEAVDTDLANIQNEYTDIVLPFIRSHPDLWNPEKHNFELYKSLVAFVMAYSFQEPVEDDEDDEADPNPPMMVPMGDMLNHTSNHNTNLEYSPEALKMVSVCCIRAGEEVFNTYGQMANWQLLHMYGFIEPYPSNTNDTADIQMTSVYKAALQGSQSESEKRLLVEKWELLCEMEMVGDKGVFIFSQTGSLTDTELYATLKVLCLSAEEFEELRASEAWEEVEDEPEKMALAFSEEGISKLKPAWKQLVHGAARITLDSFAGDLEADKAVMDDEGAYGQLSCRQKCALQVRYGQKVILHQLLRMTQT</sequence>
<dbReference type="PROSITE" id="PS50280">
    <property type="entry name" value="SET"/>
    <property type="match status" value="1"/>
</dbReference>
<dbReference type="InterPro" id="IPR001214">
    <property type="entry name" value="SET_dom"/>
</dbReference>
<evidence type="ECO:0000256" key="3">
    <source>
        <dbReference type="ARBA" id="ARBA00022603"/>
    </source>
</evidence>
<dbReference type="SUPFAM" id="SSF82199">
    <property type="entry name" value="SET domain"/>
    <property type="match status" value="1"/>
</dbReference>
<comment type="subcellular location">
    <subcellularLocation>
        <location evidence="1 7">Nucleus</location>
    </subcellularLocation>
</comment>
<evidence type="ECO:0000256" key="7">
    <source>
        <dbReference type="PIRNR" id="PIRNR011771"/>
    </source>
</evidence>
<dbReference type="GeneTree" id="ENSGT00940000153577"/>